<dbReference type="Proteomes" id="UP000029078">
    <property type="component" value="Unassembled WGS sequence"/>
</dbReference>
<name>A0A087D1N5_BIFRU</name>
<feature type="compositionally biased region" description="Low complexity" evidence="1">
    <location>
        <begin position="159"/>
        <end position="173"/>
    </location>
</feature>
<dbReference type="eggNOG" id="ENOG5032A37">
    <property type="taxonomic scope" value="Bacteria"/>
</dbReference>
<protein>
    <submittedName>
        <fullName evidence="2">Cell surface elastin binding protein EbpS</fullName>
    </submittedName>
</protein>
<proteinExistence type="predicted"/>
<evidence type="ECO:0000313" key="3">
    <source>
        <dbReference type="Proteomes" id="UP000029078"/>
    </source>
</evidence>
<feature type="region of interest" description="Disordered" evidence="1">
    <location>
        <begin position="112"/>
        <end position="189"/>
    </location>
</feature>
<keyword evidence="3" id="KW-1185">Reference proteome</keyword>
<gene>
    <name evidence="2" type="ORF">BRUM_1215</name>
</gene>
<evidence type="ECO:0000256" key="1">
    <source>
        <dbReference type="SAM" id="MobiDB-lite"/>
    </source>
</evidence>
<organism evidence="2 3">
    <name type="scientific">Bifidobacterium ruminantium</name>
    <dbReference type="NCBI Taxonomy" id="78346"/>
    <lineage>
        <taxon>Bacteria</taxon>
        <taxon>Bacillati</taxon>
        <taxon>Actinomycetota</taxon>
        <taxon>Actinomycetes</taxon>
        <taxon>Bifidobacteriales</taxon>
        <taxon>Bifidobacteriaceae</taxon>
        <taxon>Bifidobacterium</taxon>
    </lineage>
</organism>
<reference evidence="2 3" key="1">
    <citation type="submission" date="2014-03" db="EMBL/GenBank/DDBJ databases">
        <title>Genomics of Bifidobacteria.</title>
        <authorList>
            <person name="Ventura M."/>
            <person name="Milani C."/>
            <person name="Lugli G.A."/>
        </authorList>
    </citation>
    <scope>NUCLEOTIDE SEQUENCE [LARGE SCALE GENOMIC DNA]</scope>
    <source>
        <strain evidence="2 3">LMG 21811</strain>
    </source>
</reference>
<feature type="compositionally biased region" description="Basic and acidic residues" evidence="1">
    <location>
        <begin position="138"/>
        <end position="157"/>
    </location>
</feature>
<dbReference type="EMBL" id="JGZL01000008">
    <property type="protein sequence ID" value="KFI89435.1"/>
    <property type="molecule type" value="Genomic_DNA"/>
</dbReference>
<dbReference type="RefSeq" id="WP_033498902.1">
    <property type="nucleotide sequence ID" value="NZ_JGZL01000008.1"/>
</dbReference>
<dbReference type="Pfam" id="PF20070">
    <property type="entry name" value="DUF6466"/>
    <property type="match status" value="1"/>
</dbReference>
<feature type="compositionally biased region" description="Polar residues" evidence="1">
    <location>
        <begin position="123"/>
        <end position="137"/>
    </location>
</feature>
<feature type="compositionally biased region" description="Polar residues" evidence="1">
    <location>
        <begin position="174"/>
        <end position="189"/>
    </location>
</feature>
<sequence length="189" mass="20838">MSGKLKRTRASLPTRVALIVLAVLLGMVALLAVVNLAANGNYNHATRSLQENIKTSKQNNVDWDKLRVRQQQTDAQFDDAGEMRALLLPQLRESIDHNSRVSDQLTKTIIEKAKSGKDDQSDSDTNANADARQTNGSESKKDTRLTDAQREKVEELLKQNTQSTQSDSSTNGSAANQNTDKSSSQTKPW</sequence>
<evidence type="ECO:0000313" key="2">
    <source>
        <dbReference type="EMBL" id="KFI89435.1"/>
    </source>
</evidence>
<comment type="caution">
    <text evidence="2">The sequence shown here is derived from an EMBL/GenBank/DDBJ whole genome shotgun (WGS) entry which is preliminary data.</text>
</comment>
<accession>A0A087D1N5</accession>
<dbReference type="AlphaFoldDB" id="A0A087D1N5"/>
<dbReference type="STRING" id="78346.BRUM_1215"/>
<dbReference type="InterPro" id="IPR046314">
    <property type="entry name" value="DUF6466"/>
</dbReference>